<dbReference type="PANTHER" id="PTHR32448">
    <property type="entry name" value="OS08G0158400 PROTEIN"/>
    <property type="match status" value="1"/>
</dbReference>
<comment type="caution">
    <text evidence="2">The sequence shown here is derived from an EMBL/GenBank/DDBJ whole genome shotgun (WGS) entry which is preliminary data.</text>
</comment>
<accession>A0A6G1BUH5</accession>
<reference evidence="2 3" key="1">
    <citation type="submission" date="2019-11" db="EMBL/GenBank/DDBJ databases">
        <title>Whole genome sequence of Oryza granulata.</title>
        <authorList>
            <person name="Li W."/>
        </authorList>
    </citation>
    <scope>NUCLEOTIDE SEQUENCE [LARGE SCALE GENOMIC DNA]</scope>
    <source>
        <strain evidence="3">cv. Menghai</strain>
        <tissue evidence="2">Leaf</tissue>
    </source>
</reference>
<dbReference type="InterPro" id="IPR016166">
    <property type="entry name" value="FAD-bd_PCMH"/>
</dbReference>
<evidence type="ECO:0000259" key="1">
    <source>
        <dbReference type="PROSITE" id="PS51387"/>
    </source>
</evidence>
<dbReference type="InterPro" id="IPR016169">
    <property type="entry name" value="FAD-bd_PCMH_sub2"/>
</dbReference>
<dbReference type="GO" id="GO:0071949">
    <property type="term" value="F:FAD binding"/>
    <property type="evidence" value="ECO:0007669"/>
    <property type="project" value="InterPro"/>
</dbReference>
<protein>
    <recommendedName>
        <fullName evidence="1">FAD-binding PCMH-type domain-containing protein</fullName>
    </recommendedName>
</protein>
<sequence length="206" mass="23145">MDDDRRARVWSWRRTGCRTGWRRSSEISYARHHPSVSWPPRRLALVDGVCRRPALQRRSGLAAGVPPRLRRRQRLPRQLLNFSIQNLRFKLPALGVPRPAAVELPGSRSELQRAVLCARDASLRIRVRSCGNSYEGLSYTVDDDGARVRFVVIDLMRMNRVRVDAALATAWVESGPTLGELYYAVAAASSSRSNGSPSRLGRARPS</sequence>
<dbReference type="InterPro" id="IPR006094">
    <property type="entry name" value="Oxid_FAD_bind_N"/>
</dbReference>
<dbReference type="GO" id="GO:0016491">
    <property type="term" value="F:oxidoreductase activity"/>
    <property type="evidence" value="ECO:0007669"/>
    <property type="project" value="UniProtKB-ARBA"/>
</dbReference>
<organism evidence="2 3">
    <name type="scientific">Oryza meyeriana var. granulata</name>
    <dbReference type="NCBI Taxonomy" id="110450"/>
    <lineage>
        <taxon>Eukaryota</taxon>
        <taxon>Viridiplantae</taxon>
        <taxon>Streptophyta</taxon>
        <taxon>Embryophyta</taxon>
        <taxon>Tracheophyta</taxon>
        <taxon>Spermatophyta</taxon>
        <taxon>Magnoliopsida</taxon>
        <taxon>Liliopsida</taxon>
        <taxon>Poales</taxon>
        <taxon>Poaceae</taxon>
        <taxon>BOP clade</taxon>
        <taxon>Oryzoideae</taxon>
        <taxon>Oryzeae</taxon>
        <taxon>Oryzinae</taxon>
        <taxon>Oryza</taxon>
        <taxon>Oryza meyeriana</taxon>
    </lineage>
</organism>
<feature type="domain" description="FAD-binding PCMH-type" evidence="1">
    <location>
        <begin position="95"/>
        <end position="206"/>
    </location>
</feature>
<dbReference type="Gene3D" id="3.30.465.10">
    <property type="match status" value="1"/>
</dbReference>
<dbReference type="Pfam" id="PF01565">
    <property type="entry name" value="FAD_binding_4"/>
    <property type="match status" value="1"/>
</dbReference>
<name>A0A6G1BUH5_9ORYZ</name>
<dbReference type="PROSITE" id="PS51387">
    <property type="entry name" value="FAD_PCMH"/>
    <property type="match status" value="1"/>
</dbReference>
<dbReference type="AlphaFoldDB" id="A0A6G1BUH5"/>
<keyword evidence="3" id="KW-1185">Reference proteome</keyword>
<dbReference type="EMBL" id="SPHZ02000011">
    <property type="protein sequence ID" value="KAF0891995.1"/>
    <property type="molecule type" value="Genomic_DNA"/>
</dbReference>
<dbReference type="InterPro" id="IPR036318">
    <property type="entry name" value="FAD-bd_PCMH-like_sf"/>
</dbReference>
<evidence type="ECO:0000313" key="3">
    <source>
        <dbReference type="Proteomes" id="UP000479710"/>
    </source>
</evidence>
<dbReference type="SUPFAM" id="SSF56176">
    <property type="entry name" value="FAD-binding/transporter-associated domain-like"/>
    <property type="match status" value="1"/>
</dbReference>
<dbReference type="OrthoDB" id="407275at2759"/>
<gene>
    <name evidence="2" type="ORF">E2562_012477</name>
</gene>
<dbReference type="Proteomes" id="UP000479710">
    <property type="component" value="Unassembled WGS sequence"/>
</dbReference>
<proteinExistence type="predicted"/>
<evidence type="ECO:0000313" key="2">
    <source>
        <dbReference type="EMBL" id="KAF0891995.1"/>
    </source>
</evidence>